<proteinExistence type="predicted"/>
<keyword evidence="4" id="KW-1185">Reference proteome</keyword>
<feature type="compositionally biased region" description="Low complexity" evidence="1">
    <location>
        <begin position="172"/>
        <end position="184"/>
    </location>
</feature>
<evidence type="ECO:0000259" key="2">
    <source>
        <dbReference type="PROSITE" id="PS51082"/>
    </source>
</evidence>
<dbReference type="AlphaFoldDB" id="A0AAE0LER1"/>
<dbReference type="InterPro" id="IPR003124">
    <property type="entry name" value="WH2_dom"/>
</dbReference>
<dbReference type="EMBL" id="LGRX02003321">
    <property type="protein sequence ID" value="KAK3282422.1"/>
    <property type="molecule type" value="Genomic_DNA"/>
</dbReference>
<feature type="compositionally biased region" description="Basic and acidic residues" evidence="1">
    <location>
        <begin position="331"/>
        <end position="343"/>
    </location>
</feature>
<feature type="region of interest" description="Disordered" evidence="1">
    <location>
        <begin position="147"/>
        <end position="228"/>
    </location>
</feature>
<feature type="compositionally biased region" description="Pro residues" evidence="1">
    <location>
        <begin position="209"/>
        <end position="220"/>
    </location>
</feature>
<feature type="compositionally biased region" description="Low complexity" evidence="1">
    <location>
        <begin position="195"/>
        <end position="208"/>
    </location>
</feature>
<dbReference type="GO" id="GO:0003779">
    <property type="term" value="F:actin binding"/>
    <property type="evidence" value="ECO:0007669"/>
    <property type="project" value="InterPro"/>
</dbReference>
<protein>
    <recommendedName>
        <fullName evidence="2">WH2 domain-containing protein</fullName>
    </recommendedName>
</protein>
<sequence length="376" mass="39920">PILASFGNTHHDPLDYKVLFVLTTGGALSKATTEALVAAGTRPMSVFLVGMDECSQQNNYDDYIFLDRWRKELLRGPVSQSQQQRNIAHFSIIPRCKTNAGTVHSHTSILHEVGKTIPYLLDDLEYYYAVQQPDVFPCDGSDEVHQPVTFSTVSPTPGTPPVASFREESTVAAPEAGSATAAAAEPRKDDAAQEAPQHASSSISSPTAPAAPLPPPPPPTATATAATATTRPCTSVFEHYLLINPPPPPPSAPPPPVTAPEDAEAADGGGAHSNLMAAIRRGKSMKKMTIQIPDDANDKGDDAAAAGGTHGALMDAIKKGRKLHSSSSRVHKPEVESVSRDENPLVAAMNQRRAALMLIVQAGDDDDDDSDDDDDW</sequence>
<feature type="region of interest" description="Disordered" evidence="1">
    <location>
        <begin position="315"/>
        <end position="343"/>
    </location>
</feature>
<dbReference type="Proteomes" id="UP001190700">
    <property type="component" value="Unassembled WGS sequence"/>
</dbReference>
<dbReference type="Pfam" id="PF02205">
    <property type="entry name" value="WH2"/>
    <property type="match status" value="1"/>
</dbReference>
<reference evidence="3 4" key="1">
    <citation type="journal article" date="2015" name="Genome Biol. Evol.">
        <title>Comparative Genomics of a Bacterivorous Green Alga Reveals Evolutionary Causalities and Consequences of Phago-Mixotrophic Mode of Nutrition.</title>
        <authorList>
            <person name="Burns J.A."/>
            <person name="Paasch A."/>
            <person name="Narechania A."/>
            <person name="Kim E."/>
        </authorList>
    </citation>
    <scope>NUCLEOTIDE SEQUENCE [LARGE SCALE GENOMIC DNA]</scope>
    <source>
        <strain evidence="3 4">PLY_AMNH</strain>
    </source>
</reference>
<accession>A0AAE0LER1</accession>
<evidence type="ECO:0000313" key="3">
    <source>
        <dbReference type="EMBL" id="KAK3282422.1"/>
    </source>
</evidence>
<feature type="domain" description="WH2" evidence="2">
    <location>
        <begin position="271"/>
        <end position="288"/>
    </location>
</feature>
<organism evidence="3 4">
    <name type="scientific">Cymbomonas tetramitiformis</name>
    <dbReference type="NCBI Taxonomy" id="36881"/>
    <lineage>
        <taxon>Eukaryota</taxon>
        <taxon>Viridiplantae</taxon>
        <taxon>Chlorophyta</taxon>
        <taxon>Pyramimonadophyceae</taxon>
        <taxon>Pyramimonadales</taxon>
        <taxon>Pyramimonadaceae</taxon>
        <taxon>Cymbomonas</taxon>
    </lineage>
</organism>
<comment type="caution">
    <text evidence="3">The sequence shown here is derived from an EMBL/GenBank/DDBJ whole genome shotgun (WGS) entry which is preliminary data.</text>
</comment>
<feature type="compositionally biased region" description="Low complexity" evidence="1">
    <location>
        <begin position="147"/>
        <end position="164"/>
    </location>
</feature>
<dbReference type="PROSITE" id="PS51082">
    <property type="entry name" value="WH2"/>
    <property type="match status" value="1"/>
</dbReference>
<gene>
    <name evidence="3" type="ORF">CYMTET_9834</name>
</gene>
<feature type="region of interest" description="Disordered" evidence="1">
    <location>
        <begin position="240"/>
        <end position="274"/>
    </location>
</feature>
<evidence type="ECO:0000256" key="1">
    <source>
        <dbReference type="SAM" id="MobiDB-lite"/>
    </source>
</evidence>
<feature type="non-terminal residue" evidence="3">
    <location>
        <position position="1"/>
    </location>
</feature>
<feature type="compositionally biased region" description="Pro residues" evidence="1">
    <location>
        <begin position="244"/>
        <end position="258"/>
    </location>
</feature>
<name>A0AAE0LER1_9CHLO</name>
<evidence type="ECO:0000313" key="4">
    <source>
        <dbReference type="Proteomes" id="UP001190700"/>
    </source>
</evidence>